<accession>A0A4Y7IIJ5</accession>
<organism evidence="2 3">
    <name type="scientific">Papaver somniferum</name>
    <name type="common">Opium poppy</name>
    <dbReference type="NCBI Taxonomy" id="3469"/>
    <lineage>
        <taxon>Eukaryota</taxon>
        <taxon>Viridiplantae</taxon>
        <taxon>Streptophyta</taxon>
        <taxon>Embryophyta</taxon>
        <taxon>Tracheophyta</taxon>
        <taxon>Spermatophyta</taxon>
        <taxon>Magnoliopsida</taxon>
        <taxon>Ranunculales</taxon>
        <taxon>Papaveraceae</taxon>
        <taxon>Papaveroideae</taxon>
        <taxon>Papaver</taxon>
    </lineage>
</organism>
<evidence type="ECO:0000256" key="1">
    <source>
        <dbReference type="SAM" id="Coils"/>
    </source>
</evidence>
<evidence type="ECO:0000313" key="3">
    <source>
        <dbReference type="Proteomes" id="UP000316621"/>
    </source>
</evidence>
<dbReference type="Proteomes" id="UP000316621">
    <property type="component" value="Chromosome 1"/>
</dbReference>
<feature type="coiled-coil region" evidence="1">
    <location>
        <begin position="74"/>
        <end position="101"/>
    </location>
</feature>
<gene>
    <name evidence="2" type="ORF">C5167_040206</name>
</gene>
<keyword evidence="1" id="KW-0175">Coiled coil</keyword>
<dbReference type="EMBL" id="CM010715">
    <property type="protein sequence ID" value="RZC47258.1"/>
    <property type="molecule type" value="Genomic_DNA"/>
</dbReference>
<dbReference type="AlphaFoldDB" id="A0A4Y7IIJ5"/>
<sequence length="112" mass="13399">MKKYLGGRNLQNLYTNFSPLFLKRRRNLRMTSKIWANAFIIAVETIGNSLKESKEMKMIFTMRFLEEDLKEVSIVAYGDLVQNLENKIQKMQADYKLFQHRIQMLNQIYLDE</sequence>
<proteinExistence type="predicted"/>
<name>A0A4Y7IIJ5_PAPSO</name>
<protein>
    <submittedName>
        <fullName evidence="2">Uncharacterized protein</fullName>
    </submittedName>
</protein>
<reference evidence="2 3" key="1">
    <citation type="journal article" date="2018" name="Science">
        <title>The opium poppy genome and morphinan production.</title>
        <authorList>
            <person name="Guo L."/>
            <person name="Winzer T."/>
            <person name="Yang X."/>
            <person name="Li Y."/>
            <person name="Ning Z."/>
            <person name="He Z."/>
            <person name="Teodor R."/>
            <person name="Lu Y."/>
            <person name="Bowser T.A."/>
            <person name="Graham I.A."/>
            <person name="Ye K."/>
        </authorList>
    </citation>
    <scope>NUCLEOTIDE SEQUENCE [LARGE SCALE GENOMIC DNA]</scope>
    <source>
        <strain evidence="3">cv. HN1</strain>
        <tissue evidence="2">Leaves</tissue>
    </source>
</reference>
<dbReference type="Gramene" id="RZC47258">
    <property type="protein sequence ID" value="RZC47258"/>
    <property type="gene ID" value="C5167_040206"/>
</dbReference>
<evidence type="ECO:0000313" key="2">
    <source>
        <dbReference type="EMBL" id="RZC47258.1"/>
    </source>
</evidence>
<keyword evidence="3" id="KW-1185">Reference proteome</keyword>